<dbReference type="Gene3D" id="1.10.1040.10">
    <property type="entry name" value="N-(1-d-carboxylethyl)-l-norvaline Dehydrogenase, domain 2"/>
    <property type="match status" value="1"/>
</dbReference>
<keyword evidence="5" id="KW-1185">Reference proteome</keyword>
<feature type="domain" description="Mannitol dehydrogenase C-terminal" evidence="3">
    <location>
        <begin position="297"/>
        <end position="479"/>
    </location>
</feature>
<dbReference type="PRINTS" id="PR00084">
    <property type="entry name" value="MTLDHDRGNASE"/>
</dbReference>
<name>A0ABQ5UR36_9HYPH</name>
<dbReference type="EMBL" id="BSNI01000002">
    <property type="protein sequence ID" value="GLQ17117.1"/>
    <property type="molecule type" value="Genomic_DNA"/>
</dbReference>
<keyword evidence="1" id="KW-0560">Oxidoreductase</keyword>
<dbReference type="Gene3D" id="3.40.50.720">
    <property type="entry name" value="NAD(P)-binding Rossmann-like Domain"/>
    <property type="match status" value="1"/>
</dbReference>
<gene>
    <name evidence="4" type="primary">mtlK</name>
    <name evidence="4" type="ORF">GCM10007879_13660</name>
</gene>
<evidence type="ECO:0000313" key="4">
    <source>
        <dbReference type="EMBL" id="GLQ17117.1"/>
    </source>
</evidence>
<comment type="caution">
    <text evidence="4">The sequence shown here is derived from an EMBL/GenBank/DDBJ whole genome shotgun (WGS) entry which is preliminary data.</text>
</comment>
<dbReference type="PANTHER" id="PTHR43362">
    <property type="entry name" value="MANNITOL DEHYDROGENASE DSF1-RELATED"/>
    <property type="match status" value="1"/>
</dbReference>
<feature type="domain" description="Mannitol dehydrogenase N-terminal" evidence="2">
    <location>
        <begin position="40"/>
        <end position="289"/>
    </location>
</feature>
<dbReference type="SUPFAM" id="SSF51735">
    <property type="entry name" value="NAD(P)-binding Rossmann-fold domains"/>
    <property type="match status" value="1"/>
</dbReference>
<reference evidence="4" key="2">
    <citation type="submission" date="2023-01" db="EMBL/GenBank/DDBJ databases">
        <title>Draft genome sequence of Maritalea porphyrae strain NBRC 107169.</title>
        <authorList>
            <person name="Sun Q."/>
            <person name="Mori K."/>
        </authorList>
    </citation>
    <scope>NUCLEOTIDE SEQUENCE</scope>
    <source>
        <strain evidence="4">NBRC 107169</strain>
    </source>
</reference>
<dbReference type="InterPro" id="IPR050988">
    <property type="entry name" value="Mannitol_DH/Oxidoreductase"/>
</dbReference>
<dbReference type="PANTHER" id="PTHR43362:SF1">
    <property type="entry name" value="MANNITOL DEHYDROGENASE 2-RELATED"/>
    <property type="match status" value="1"/>
</dbReference>
<accession>A0ABQ5UR36</accession>
<reference evidence="4" key="1">
    <citation type="journal article" date="2014" name="Int. J. Syst. Evol. Microbiol.">
        <title>Complete genome of a new Firmicutes species belonging to the dominant human colonic microbiota ('Ruminococcus bicirculans') reveals two chromosomes and a selective capacity to utilize plant glucans.</title>
        <authorList>
            <consortium name="NISC Comparative Sequencing Program"/>
            <person name="Wegmann U."/>
            <person name="Louis P."/>
            <person name="Goesmann A."/>
            <person name="Henrissat B."/>
            <person name="Duncan S.H."/>
            <person name="Flint H.J."/>
        </authorList>
    </citation>
    <scope>NUCLEOTIDE SEQUENCE</scope>
    <source>
        <strain evidence="4">NBRC 107169</strain>
    </source>
</reference>
<dbReference type="InterPro" id="IPR013118">
    <property type="entry name" value="Mannitol_DH_C"/>
</dbReference>
<dbReference type="Pfam" id="PF01232">
    <property type="entry name" value="Mannitol_dh"/>
    <property type="match status" value="1"/>
</dbReference>
<dbReference type="InterPro" id="IPR036291">
    <property type="entry name" value="NAD(P)-bd_dom_sf"/>
</dbReference>
<evidence type="ECO:0000259" key="3">
    <source>
        <dbReference type="Pfam" id="PF08125"/>
    </source>
</evidence>
<dbReference type="InterPro" id="IPR008927">
    <property type="entry name" value="6-PGluconate_DH-like_C_sf"/>
</dbReference>
<evidence type="ECO:0000259" key="2">
    <source>
        <dbReference type="Pfam" id="PF01232"/>
    </source>
</evidence>
<evidence type="ECO:0000256" key="1">
    <source>
        <dbReference type="ARBA" id="ARBA00023002"/>
    </source>
</evidence>
<dbReference type="InterPro" id="IPR013131">
    <property type="entry name" value="Mannitol_DH_N"/>
</dbReference>
<dbReference type="Pfam" id="PF08125">
    <property type="entry name" value="Mannitol_dh_C"/>
    <property type="match status" value="1"/>
</dbReference>
<dbReference type="SUPFAM" id="SSF48179">
    <property type="entry name" value="6-phosphogluconate dehydrogenase C-terminal domain-like"/>
    <property type="match status" value="1"/>
</dbReference>
<protein>
    <submittedName>
        <fullName evidence="4">Mannitol 2-dehydrogenase</fullName>
    </submittedName>
</protein>
<dbReference type="InterPro" id="IPR013328">
    <property type="entry name" value="6PGD_dom2"/>
</dbReference>
<organism evidence="4 5">
    <name type="scientific">Maritalea porphyrae</name>
    <dbReference type="NCBI Taxonomy" id="880732"/>
    <lineage>
        <taxon>Bacteria</taxon>
        <taxon>Pseudomonadati</taxon>
        <taxon>Pseudomonadota</taxon>
        <taxon>Alphaproteobacteria</taxon>
        <taxon>Hyphomicrobiales</taxon>
        <taxon>Devosiaceae</taxon>
        <taxon>Maritalea</taxon>
    </lineage>
</organism>
<evidence type="ECO:0000313" key="5">
    <source>
        <dbReference type="Proteomes" id="UP001161405"/>
    </source>
</evidence>
<sequence length="500" mass="55100">MEKRPSESQPAPVKLNDATLQSLPTAILRPKYDRASLSAGILHIGVGNFHRAHQAWYLHRLMQEGEAFDWAIVGAGIRSYDETQRKKLKAQDYLTTLIQLNPLGSSAEVTGAMIDYVPVDTNNAPLIHRMSQPDIRIVSLTVTEGGYYIDPVTKTFNAKHPDILHDAECPDQPITAFGAMVAALKQRRQTGAGPFTGLCCDNLQGNGEILRQTVVSLAQLTDPDLADWINTNCSFPNSMVDCIVPATGPNELRLASDIGVNDAVPVTHEEFRQWVIEDDFCAQRPAWEKVGVTITKDIHGYEAMKIRLLNGGHQVISNVGELLGVKTIADCMAHEQIAALLNKVAREEIAPHVQSVPGKTPAEYIDLIVHRFSNPRIADTTRRVAFDGSSRHPGFLIPSLRDAIAKGSPFEGLALAEAAWARMCEGTREDGSTIEPNDPNWDELHIAATRSKQDPAVWRGQRQYYGDLADNPEFSDAFDRWLGLIWDKGIGVAIDTYLGN</sequence>
<dbReference type="Proteomes" id="UP001161405">
    <property type="component" value="Unassembled WGS sequence"/>
</dbReference>
<proteinExistence type="predicted"/>
<dbReference type="InterPro" id="IPR000669">
    <property type="entry name" value="Mannitol_DH"/>
</dbReference>